<reference evidence="15 16" key="1">
    <citation type="journal article" date="2017" name="ISME J.">
        <title>Energy and carbon metabolisms in a deep terrestrial subsurface fluid microbial community.</title>
        <authorList>
            <person name="Momper L."/>
            <person name="Jungbluth S.P."/>
            <person name="Lee M.D."/>
            <person name="Amend J.P."/>
        </authorList>
    </citation>
    <scope>NUCLEOTIDE SEQUENCE [LARGE SCALE GENOMIC DNA]</scope>
    <source>
        <strain evidence="15">SURF_17</strain>
    </source>
</reference>
<dbReference type="PANTHER" id="PTHR35864:SF1">
    <property type="entry name" value="ZINC METALLOPROTEASE YWHC-RELATED"/>
    <property type="match status" value="1"/>
</dbReference>
<keyword evidence="11" id="KW-0482">Metalloprotease</keyword>
<dbReference type="InterPro" id="IPR052348">
    <property type="entry name" value="Metallopeptidase_M50B"/>
</dbReference>
<dbReference type="GO" id="GO:0046872">
    <property type="term" value="F:metal ion binding"/>
    <property type="evidence" value="ECO:0007669"/>
    <property type="project" value="UniProtKB-KW"/>
</dbReference>
<keyword evidence="6 13" id="KW-0812">Transmembrane</keyword>
<gene>
    <name evidence="15" type="ORF">C4532_02110</name>
</gene>
<dbReference type="GO" id="GO:0006508">
    <property type="term" value="P:proteolysis"/>
    <property type="evidence" value="ECO:0007669"/>
    <property type="project" value="UniProtKB-KW"/>
</dbReference>
<evidence type="ECO:0000256" key="9">
    <source>
        <dbReference type="ARBA" id="ARBA00022833"/>
    </source>
</evidence>
<accession>A0A419F875</accession>
<keyword evidence="4" id="KW-1003">Cell membrane</keyword>
<comment type="caution">
    <text evidence="15">The sequence shown here is derived from an EMBL/GenBank/DDBJ whole genome shotgun (WGS) entry which is preliminary data.</text>
</comment>
<evidence type="ECO:0000256" key="6">
    <source>
        <dbReference type="ARBA" id="ARBA00022692"/>
    </source>
</evidence>
<sequence length="211" mass="23934">MPTEYILAIYVILLFSCCVHEFAHAWMAYRCGDDTAMLSGRMTLNPIPHIDPIGTIAFPLLALLMGTPFLLGWAKPVPVNPRRFNNYRRDDILVSVSGIASNLVLALLAATLLRTIYVFGGFPFIRPIVFILQYLMYLNVVLAVFNLIPIPPLDGSHVLYHYLPMQTAWQFRRLEQFGFIILILFLMTGVFRHIVAVPMQIFNYIAGPLGF</sequence>
<evidence type="ECO:0000256" key="5">
    <source>
        <dbReference type="ARBA" id="ARBA00022670"/>
    </source>
</evidence>
<dbReference type="CDD" id="cd06158">
    <property type="entry name" value="S2P-M50_like_1"/>
    <property type="match status" value="1"/>
</dbReference>
<evidence type="ECO:0000256" key="3">
    <source>
        <dbReference type="ARBA" id="ARBA00007931"/>
    </source>
</evidence>
<name>A0A419F875_9BACT</name>
<comment type="similarity">
    <text evidence="3">Belongs to the peptidase M50B family.</text>
</comment>
<dbReference type="AlphaFoldDB" id="A0A419F875"/>
<evidence type="ECO:0000256" key="8">
    <source>
        <dbReference type="ARBA" id="ARBA00022801"/>
    </source>
</evidence>
<feature type="transmembrane region" description="Helical" evidence="13">
    <location>
        <begin position="6"/>
        <end position="29"/>
    </location>
</feature>
<keyword evidence="5 15" id="KW-0645">Protease</keyword>
<feature type="transmembrane region" description="Helical" evidence="13">
    <location>
        <begin position="50"/>
        <end position="72"/>
    </location>
</feature>
<keyword evidence="12 13" id="KW-0472">Membrane</keyword>
<feature type="transmembrane region" description="Helical" evidence="13">
    <location>
        <begin position="92"/>
        <end position="116"/>
    </location>
</feature>
<organism evidence="15 16">
    <name type="scientific">Candidatus Abyssobacteria bacterium SURF_17</name>
    <dbReference type="NCBI Taxonomy" id="2093361"/>
    <lineage>
        <taxon>Bacteria</taxon>
        <taxon>Pseudomonadati</taxon>
        <taxon>Candidatus Hydrogenedentota</taxon>
        <taxon>Candidatus Abyssobacteria</taxon>
    </lineage>
</organism>
<dbReference type="Proteomes" id="UP000285961">
    <property type="component" value="Unassembled WGS sequence"/>
</dbReference>
<dbReference type="GO" id="GO:0005886">
    <property type="term" value="C:plasma membrane"/>
    <property type="evidence" value="ECO:0007669"/>
    <property type="project" value="UniProtKB-SubCell"/>
</dbReference>
<evidence type="ECO:0000259" key="14">
    <source>
        <dbReference type="Pfam" id="PF02163"/>
    </source>
</evidence>
<dbReference type="Pfam" id="PF02163">
    <property type="entry name" value="Peptidase_M50"/>
    <property type="match status" value="1"/>
</dbReference>
<keyword evidence="8" id="KW-0378">Hydrolase</keyword>
<feature type="domain" description="Peptidase M50" evidence="14">
    <location>
        <begin position="128"/>
        <end position="187"/>
    </location>
</feature>
<evidence type="ECO:0000256" key="1">
    <source>
        <dbReference type="ARBA" id="ARBA00001947"/>
    </source>
</evidence>
<evidence type="ECO:0000256" key="7">
    <source>
        <dbReference type="ARBA" id="ARBA00022723"/>
    </source>
</evidence>
<evidence type="ECO:0000256" key="10">
    <source>
        <dbReference type="ARBA" id="ARBA00022989"/>
    </source>
</evidence>
<evidence type="ECO:0000256" key="12">
    <source>
        <dbReference type="ARBA" id="ARBA00023136"/>
    </source>
</evidence>
<evidence type="ECO:0000313" key="15">
    <source>
        <dbReference type="EMBL" id="RJP74629.1"/>
    </source>
</evidence>
<keyword evidence="7" id="KW-0479">Metal-binding</keyword>
<feature type="transmembrane region" description="Helical" evidence="13">
    <location>
        <begin position="177"/>
        <end position="195"/>
    </location>
</feature>
<keyword evidence="9" id="KW-0862">Zinc</keyword>
<keyword evidence="10 13" id="KW-1133">Transmembrane helix</keyword>
<proteinExistence type="inferred from homology"/>
<comment type="subcellular location">
    <subcellularLocation>
        <location evidence="2">Cell membrane</location>
        <topology evidence="2">Multi-pass membrane protein</topology>
    </subcellularLocation>
</comment>
<protein>
    <submittedName>
        <fullName evidence="15">Site-2 protease family protein</fullName>
    </submittedName>
</protein>
<dbReference type="GO" id="GO:0008237">
    <property type="term" value="F:metallopeptidase activity"/>
    <property type="evidence" value="ECO:0007669"/>
    <property type="project" value="UniProtKB-KW"/>
</dbReference>
<dbReference type="InterPro" id="IPR044537">
    <property type="entry name" value="Rip2-like"/>
</dbReference>
<dbReference type="InterPro" id="IPR008915">
    <property type="entry name" value="Peptidase_M50"/>
</dbReference>
<evidence type="ECO:0000256" key="4">
    <source>
        <dbReference type="ARBA" id="ARBA00022475"/>
    </source>
</evidence>
<dbReference type="EMBL" id="QZKI01000013">
    <property type="protein sequence ID" value="RJP74629.1"/>
    <property type="molecule type" value="Genomic_DNA"/>
</dbReference>
<feature type="transmembrane region" description="Helical" evidence="13">
    <location>
        <begin position="128"/>
        <end position="148"/>
    </location>
</feature>
<comment type="cofactor">
    <cofactor evidence="1">
        <name>Zn(2+)</name>
        <dbReference type="ChEBI" id="CHEBI:29105"/>
    </cofactor>
</comment>
<evidence type="ECO:0000256" key="13">
    <source>
        <dbReference type="SAM" id="Phobius"/>
    </source>
</evidence>
<evidence type="ECO:0000256" key="2">
    <source>
        <dbReference type="ARBA" id="ARBA00004651"/>
    </source>
</evidence>
<dbReference type="PANTHER" id="PTHR35864">
    <property type="entry name" value="ZINC METALLOPROTEASE MJ0611-RELATED"/>
    <property type="match status" value="1"/>
</dbReference>
<evidence type="ECO:0000313" key="16">
    <source>
        <dbReference type="Proteomes" id="UP000285961"/>
    </source>
</evidence>
<evidence type="ECO:0000256" key="11">
    <source>
        <dbReference type="ARBA" id="ARBA00023049"/>
    </source>
</evidence>